<dbReference type="OrthoDB" id="9801098at2"/>
<proteinExistence type="inferred from homology"/>
<keyword evidence="5" id="KW-1185">Reference proteome</keyword>
<dbReference type="Pfam" id="PF03641">
    <property type="entry name" value="Lysine_decarbox"/>
    <property type="match status" value="1"/>
</dbReference>
<dbReference type="Proteomes" id="UP000315252">
    <property type="component" value="Unassembled WGS sequence"/>
</dbReference>
<organism evidence="4 5">
    <name type="scientific">Denitrobaculum tricleocarpae</name>
    <dbReference type="NCBI Taxonomy" id="2591009"/>
    <lineage>
        <taxon>Bacteria</taxon>
        <taxon>Pseudomonadati</taxon>
        <taxon>Pseudomonadota</taxon>
        <taxon>Alphaproteobacteria</taxon>
        <taxon>Rhodospirillales</taxon>
        <taxon>Rhodospirillaceae</taxon>
        <taxon>Denitrobaculum</taxon>
    </lineage>
</organism>
<keyword evidence="3" id="KW-0378">Hydrolase</keyword>
<dbReference type="PANTHER" id="PTHR31223">
    <property type="entry name" value="LOG FAMILY PROTEIN YJL055W"/>
    <property type="match status" value="1"/>
</dbReference>
<accession>A0A545T208</accession>
<dbReference type="Gene3D" id="3.40.50.450">
    <property type="match status" value="1"/>
</dbReference>
<evidence type="ECO:0000256" key="2">
    <source>
        <dbReference type="ARBA" id="ARBA00006763"/>
    </source>
</evidence>
<gene>
    <name evidence="4" type="ORF">FKG95_26770</name>
</gene>
<dbReference type="NCBIfam" id="TIGR00730">
    <property type="entry name" value="Rossman fold protein, TIGR00730 family"/>
    <property type="match status" value="1"/>
</dbReference>
<dbReference type="SUPFAM" id="SSF102405">
    <property type="entry name" value="MCP/YpsA-like"/>
    <property type="match status" value="1"/>
</dbReference>
<evidence type="ECO:0000256" key="1">
    <source>
        <dbReference type="ARBA" id="ARBA00000274"/>
    </source>
</evidence>
<reference evidence="4 5" key="1">
    <citation type="submission" date="2019-06" db="EMBL/GenBank/DDBJ databases">
        <title>Whole genome sequence for Rhodospirillaceae sp. R148.</title>
        <authorList>
            <person name="Wang G."/>
        </authorList>
    </citation>
    <scope>NUCLEOTIDE SEQUENCE [LARGE SCALE GENOMIC DNA]</scope>
    <source>
        <strain evidence="4 5">R148</strain>
    </source>
</reference>
<dbReference type="RefSeq" id="WP_142899534.1">
    <property type="nucleotide sequence ID" value="NZ_ML660065.1"/>
</dbReference>
<dbReference type="EMBL" id="VHSH01000014">
    <property type="protein sequence ID" value="TQV71241.1"/>
    <property type="molecule type" value="Genomic_DNA"/>
</dbReference>
<dbReference type="GO" id="GO:0008714">
    <property type="term" value="F:AMP nucleosidase activity"/>
    <property type="evidence" value="ECO:0007669"/>
    <property type="project" value="UniProtKB-EC"/>
</dbReference>
<dbReference type="InterPro" id="IPR031100">
    <property type="entry name" value="LOG_fam"/>
</dbReference>
<evidence type="ECO:0000256" key="3">
    <source>
        <dbReference type="RuleBase" id="RU363015"/>
    </source>
</evidence>
<dbReference type="GO" id="GO:0009691">
    <property type="term" value="P:cytokinin biosynthetic process"/>
    <property type="evidence" value="ECO:0007669"/>
    <property type="project" value="UniProtKB-UniRule"/>
</dbReference>
<comment type="similarity">
    <text evidence="2 3">Belongs to the LOG family.</text>
</comment>
<evidence type="ECO:0000313" key="5">
    <source>
        <dbReference type="Proteomes" id="UP000315252"/>
    </source>
</evidence>
<dbReference type="EC" id="3.2.2.n1" evidence="3"/>
<dbReference type="GO" id="GO:0005829">
    <property type="term" value="C:cytosol"/>
    <property type="evidence" value="ECO:0007669"/>
    <property type="project" value="TreeGrafter"/>
</dbReference>
<comment type="caution">
    <text evidence="4">The sequence shown here is derived from an EMBL/GenBank/DDBJ whole genome shotgun (WGS) entry which is preliminary data.</text>
</comment>
<keyword evidence="3" id="KW-0203">Cytokinin biosynthesis</keyword>
<comment type="catalytic activity">
    <reaction evidence="1">
        <text>AMP + H2O = D-ribose 5-phosphate + adenine</text>
        <dbReference type="Rhea" id="RHEA:20129"/>
        <dbReference type="ChEBI" id="CHEBI:15377"/>
        <dbReference type="ChEBI" id="CHEBI:16708"/>
        <dbReference type="ChEBI" id="CHEBI:78346"/>
        <dbReference type="ChEBI" id="CHEBI:456215"/>
        <dbReference type="EC" id="3.2.2.4"/>
    </reaction>
</comment>
<protein>
    <recommendedName>
        <fullName evidence="3">Cytokinin riboside 5'-monophosphate phosphoribohydrolase</fullName>
        <ecNumber evidence="3">3.2.2.n1</ecNumber>
    </recommendedName>
</protein>
<sequence length="194" mass="20898">MPEIKALCIYCGASQNVDPRHLETADQLGRTAAEKAIDLVYGGGHSGMMGAAADGALSAGGRVIGIIPEHLKDREAAHNGVTEMVVVDSMHVRKQKMFERSDAFCVLPGGLGTLDETFEIITWKQLGLHDKPIVLLNLHGFWDPLMDMIRRQVEGGYLHNDPGSLFSLADDVEGVFSAIASAADSRVTPDSSRL</sequence>
<dbReference type="InterPro" id="IPR005269">
    <property type="entry name" value="LOG"/>
</dbReference>
<name>A0A545T208_9PROT</name>
<dbReference type="PANTHER" id="PTHR31223:SF70">
    <property type="entry name" value="LOG FAMILY PROTEIN YJL055W"/>
    <property type="match status" value="1"/>
</dbReference>
<dbReference type="AlphaFoldDB" id="A0A545T208"/>
<evidence type="ECO:0000313" key="4">
    <source>
        <dbReference type="EMBL" id="TQV71241.1"/>
    </source>
</evidence>